<evidence type="ECO:0000313" key="1">
    <source>
        <dbReference type="EMBL" id="MFB9315246.1"/>
    </source>
</evidence>
<evidence type="ECO:0000313" key="2">
    <source>
        <dbReference type="Proteomes" id="UP001589750"/>
    </source>
</evidence>
<gene>
    <name evidence="1" type="ORF">ACFFRI_19520</name>
</gene>
<protein>
    <recommendedName>
        <fullName evidence="3">(2Fe-2S) ferredoxin domain-containing protein</fullName>
    </recommendedName>
</protein>
<reference evidence="1 2" key="1">
    <citation type="submission" date="2024-09" db="EMBL/GenBank/DDBJ databases">
        <authorList>
            <person name="Sun Q."/>
            <person name="Mori K."/>
        </authorList>
    </citation>
    <scope>NUCLEOTIDE SEQUENCE [LARGE SCALE GENOMIC DNA]</scope>
    <source>
        <strain evidence="1 2">JCM 9626</strain>
    </source>
</reference>
<dbReference type="RefSeq" id="WP_140009003.1">
    <property type="nucleotide sequence ID" value="NZ_JBHMDG010000030.1"/>
</dbReference>
<proteinExistence type="predicted"/>
<name>A0ABV5KF25_9ACTN</name>
<dbReference type="Gene3D" id="3.40.30.10">
    <property type="entry name" value="Glutaredoxin"/>
    <property type="match status" value="1"/>
</dbReference>
<accession>A0ABV5KF25</accession>
<evidence type="ECO:0008006" key="3">
    <source>
        <dbReference type="Google" id="ProtNLM"/>
    </source>
</evidence>
<dbReference type="Proteomes" id="UP001589750">
    <property type="component" value="Unassembled WGS sequence"/>
</dbReference>
<keyword evidence="2" id="KW-1185">Reference proteome</keyword>
<dbReference type="SUPFAM" id="SSF52833">
    <property type="entry name" value="Thioredoxin-like"/>
    <property type="match status" value="1"/>
</dbReference>
<comment type="caution">
    <text evidence="1">The sequence shown here is derived from an EMBL/GenBank/DDBJ whole genome shotgun (WGS) entry which is preliminary data.</text>
</comment>
<sequence>MAASEQPLTCASTPRLTVMLCRDCCCGSGTKHPATDHAAQRAAIEELATDEVRVRTVDCLDECDRSNVVLVRDHRLPRRERDTWIGGVLEPRLTESLCDWVENGGPLPAALRARQFRLVRR</sequence>
<dbReference type="EMBL" id="JBHMDG010000030">
    <property type="protein sequence ID" value="MFB9315246.1"/>
    <property type="molecule type" value="Genomic_DNA"/>
</dbReference>
<organism evidence="1 2">
    <name type="scientific">Nocardioides plantarum</name>
    <dbReference type="NCBI Taxonomy" id="29299"/>
    <lineage>
        <taxon>Bacteria</taxon>
        <taxon>Bacillati</taxon>
        <taxon>Actinomycetota</taxon>
        <taxon>Actinomycetes</taxon>
        <taxon>Propionibacteriales</taxon>
        <taxon>Nocardioidaceae</taxon>
        <taxon>Nocardioides</taxon>
    </lineage>
</organism>
<dbReference type="InterPro" id="IPR036249">
    <property type="entry name" value="Thioredoxin-like_sf"/>
</dbReference>